<keyword evidence="1" id="KW-0175">Coiled coil</keyword>
<gene>
    <name evidence="3" type="ORF">Q3M24_21345</name>
</gene>
<sequence length="153" mass="17380">MNKNEVVATLKGAVLSHKKWVADARALIEGVPLEKDKVPVNPTECAFGQWYYSFGQNLREVPGFNAIEESHNNLHKTYMEIFAILFGEGSEPSFFSRLIGRSHKVIAANREEAMKKFNTLEQQSKQITTQLAQLEKIITALSEKQFEKYSSQD</sequence>
<dbReference type="Pfam" id="PF13682">
    <property type="entry name" value="CZB"/>
    <property type="match status" value="1"/>
</dbReference>
<name>A0AAU8LU40_9BACT</name>
<proteinExistence type="predicted"/>
<reference evidence="3" key="1">
    <citation type="journal article" date="2024" name="Syst. Appl. Microbiol.">
        <title>First single-strain enrichments of Electrothrix cable bacteria, description of E. aestuarii sp. nov. and E. rattekaaiensis sp. nov., and proposal of a cable bacteria taxonomy following the rules of the SeqCode.</title>
        <authorList>
            <person name="Plum-Jensen L.E."/>
            <person name="Schramm A."/>
            <person name="Marshall I.P.G."/>
        </authorList>
    </citation>
    <scope>NUCLEOTIDE SEQUENCE</scope>
    <source>
        <strain evidence="3">Rat1</strain>
    </source>
</reference>
<feature type="domain" description="Chemoreceptor zinc-binding" evidence="2">
    <location>
        <begin position="17"/>
        <end position="81"/>
    </location>
</feature>
<evidence type="ECO:0000256" key="1">
    <source>
        <dbReference type="SAM" id="Coils"/>
    </source>
</evidence>
<dbReference type="Gene3D" id="1.20.120.30">
    <property type="entry name" value="Aspartate receptor, ligand-binding domain"/>
    <property type="match status" value="1"/>
</dbReference>
<protein>
    <submittedName>
        <fullName evidence="3">CZB domain-containing protein</fullName>
    </submittedName>
</protein>
<evidence type="ECO:0000313" key="3">
    <source>
        <dbReference type="EMBL" id="XCN72802.1"/>
    </source>
</evidence>
<dbReference type="EMBL" id="CP159373">
    <property type="protein sequence ID" value="XCN72802.1"/>
    <property type="molecule type" value="Genomic_DNA"/>
</dbReference>
<evidence type="ECO:0000259" key="2">
    <source>
        <dbReference type="Pfam" id="PF13682"/>
    </source>
</evidence>
<accession>A0AAU8LU40</accession>
<reference evidence="3" key="2">
    <citation type="submission" date="2024-06" db="EMBL/GenBank/DDBJ databases">
        <authorList>
            <person name="Plum-Jensen L.E."/>
            <person name="Schramm A."/>
            <person name="Marshall I.P.G."/>
        </authorList>
    </citation>
    <scope>NUCLEOTIDE SEQUENCE</scope>
    <source>
        <strain evidence="3">Rat1</strain>
    </source>
</reference>
<dbReference type="AlphaFoldDB" id="A0AAU8LU40"/>
<dbReference type="InterPro" id="IPR025991">
    <property type="entry name" value="Chemoreceptor_zinc-bind_dom"/>
</dbReference>
<dbReference type="KEGG" id="eaj:Q3M24_21345"/>
<feature type="coiled-coil region" evidence="1">
    <location>
        <begin position="110"/>
        <end position="144"/>
    </location>
</feature>
<organism evidence="3">
    <name type="scientific">Candidatus Electrothrix aestuarii</name>
    <dbReference type="NCBI Taxonomy" id="3062594"/>
    <lineage>
        <taxon>Bacteria</taxon>
        <taxon>Pseudomonadati</taxon>
        <taxon>Thermodesulfobacteriota</taxon>
        <taxon>Desulfobulbia</taxon>
        <taxon>Desulfobulbales</taxon>
        <taxon>Desulfobulbaceae</taxon>
        <taxon>Candidatus Electrothrix</taxon>
    </lineage>
</organism>